<evidence type="ECO:0000313" key="6">
    <source>
        <dbReference type="Proteomes" id="UP000594042"/>
    </source>
</evidence>
<evidence type="ECO:0000256" key="1">
    <source>
        <dbReference type="ARBA" id="ARBA00023015"/>
    </source>
</evidence>
<dbReference type="PANTHER" id="PTHR30146">
    <property type="entry name" value="LACI-RELATED TRANSCRIPTIONAL REPRESSOR"/>
    <property type="match status" value="1"/>
</dbReference>
<accession>A0A7G1HVC5</accession>
<dbReference type="EMBL" id="AP023322">
    <property type="protein sequence ID" value="BCI63715.1"/>
    <property type="molecule type" value="Genomic_DNA"/>
</dbReference>
<dbReference type="Gene3D" id="1.10.260.40">
    <property type="entry name" value="lambda repressor-like DNA-binding domains"/>
    <property type="match status" value="1"/>
</dbReference>
<reference evidence="6" key="1">
    <citation type="submission" date="2020-07" db="EMBL/GenBank/DDBJ databases">
        <title>Complete genome sequencing of Coprobacter sp. strain 2CBH44.</title>
        <authorList>
            <person name="Sakamoto M."/>
            <person name="Murakami T."/>
            <person name="Mori H."/>
        </authorList>
    </citation>
    <scope>NUCLEOTIDE SEQUENCE [LARGE SCALE GENOMIC DNA]</scope>
    <source>
        <strain evidence="6">2CBH44</strain>
    </source>
</reference>
<dbReference type="AlphaFoldDB" id="A0A7G1HVC5"/>
<keyword evidence="1" id="KW-0805">Transcription regulation</keyword>
<protein>
    <submittedName>
        <fullName evidence="5">Transcriptional regulator</fullName>
    </submittedName>
</protein>
<dbReference type="Pfam" id="PF13407">
    <property type="entry name" value="Peripla_BP_4"/>
    <property type="match status" value="1"/>
</dbReference>
<dbReference type="PROSITE" id="PS50932">
    <property type="entry name" value="HTH_LACI_2"/>
    <property type="match status" value="1"/>
</dbReference>
<evidence type="ECO:0000313" key="5">
    <source>
        <dbReference type="EMBL" id="BCI63715.1"/>
    </source>
</evidence>
<dbReference type="InterPro" id="IPR010982">
    <property type="entry name" value="Lambda_DNA-bd_dom_sf"/>
</dbReference>
<dbReference type="GO" id="GO:0003700">
    <property type="term" value="F:DNA-binding transcription factor activity"/>
    <property type="evidence" value="ECO:0007669"/>
    <property type="project" value="TreeGrafter"/>
</dbReference>
<dbReference type="SUPFAM" id="SSF53822">
    <property type="entry name" value="Periplasmic binding protein-like I"/>
    <property type="match status" value="1"/>
</dbReference>
<name>A0A7G1HVC5_9BACT</name>
<keyword evidence="2" id="KW-0238">DNA-binding</keyword>
<dbReference type="SUPFAM" id="SSF47413">
    <property type="entry name" value="lambda repressor-like DNA-binding domains"/>
    <property type="match status" value="1"/>
</dbReference>
<evidence type="ECO:0000256" key="3">
    <source>
        <dbReference type="ARBA" id="ARBA00023163"/>
    </source>
</evidence>
<dbReference type="KEGG" id="copr:Cop2CBH44_20680"/>
<sequence>MHSLCVRTHSECKLKMDNKKKIRISDIARLAGVSVGTVDRILHNRGRVSKEKRACVERVLKEVNYKPNLMARSLAMKKTINIIALIPSFKTGEYWEDINRGISCAETELDLYNVRIERILFNQYDELSFNKAVDTLLKKEFQGILIGTLFGEPVVRLSLELDNRKIPYVYVDSNIIGQNCLAYFGTNSYDGGYIAAKLLMEKIPENSDILISRIMRECKNCSTQICNREKGFIDYLTKCDYQGQIYYCDLSIDDPLYNTQVLDEIFNSTGKYIKGAVLFNSVCYVLADYLSRHREKQIKLVGYDLLARNIEHLLEGNIVNLIAQRPEMQGYNGIKALAKYLVTGECVPKVNYMPIDILISENIQYYNNQSI</sequence>
<keyword evidence="3" id="KW-0804">Transcription</keyword>
<feature type="domain" description="HTH lacI-type" evidence="4">
    <location>
        <begin position="22"/>
        <end position="76"/>
    </location>
</feature>
<dbReference type="InterPro" id="IPR025997">
    <property type="entry name" value="SBP_2_dom"/>
</dbReference>
<dbReference type="PANTHER" id="PTHR30146:SF144">
    <property type="entry name" value="LACI-FAMILY TRANSCRIPTION REGULATOR"/>
    <property type="match status" value="1"/>
</dbReference>
<keyword evidence="6" id="KW-1185">Reference proteome</keyword>
<proteinExistence type="predicted"/>
<dbReference type="Pfam" id="PF00356">
    <property type="entry name" value="LacI"/>
    <property type="match status" value="1"/>
</dbReference>
<dbReference type="Proteomes" id="UP000594042">
    <property type="component" value="Chromosome"/>
</dbReference>
<dbReference type="Gene3D" id="3.40.50.2300">
    <property type="match status" value="2"/>
</dbReference>
<dbReference type="CDD" id="cd01392">
    <property type="entry name" value="HTH_LacI"/>
    <property type="match status" value="1"/>
</dbReference>
<dbReference type="GO" id="GO:0000976">
    <property type="term" value="F:transcription cis-regulatory region binding"/>
    <property type="evidence" value="ECO:0007669"/>
    <property type="project" value="TreeGrafter"/>
</dbReference>
<dbReference type="InterPro" id="IPR028082">
    <property type="entry name" value="Peripla_BP_I"/>
</dbReference>
<evidence type="ECO:0000259" key="4">
    <source>
        <dbReference type="PROSITE" id="PS50932"/>
    </source>
</evidence>
<dbReference type="SMART" id="SM00354">
    <property type="entry name" value="HTH_LACI"/>
    <property type="match status" value="1"/>
</dbReference>
<gene>
    <name evidence="5" type="ORF">Cop2CBH44_20680</name>
</gene>
<dbReference type="PROSITE" id="PS00356">
    <property type="entry name" value="HTH_LACI_1"/>
    <property type="match status" value="1"/>
</dbReference>
<evidence type="ECO:0000256" key="2">
    <source>
        <dbReference type="ARBA" id="ARBA00023125"/>
    </source>
</evidence>
<organism evidence="5 6">
    <name type="scientific">Coprobacter secundus subsp. similis</name>
    <dbReference type="NCBI Taxonomy" id="2751153"/>
    <lineage>
        <taxon>Bacteria</taxon>
        <taxon>Pseudomonadati</taxon>
        <taxon>Bacteroidota</taxon>
        <taxon>Bacteroidia</taxon>
        <taxon>Bacteroidales</taxon>
        <taxon>Barnesiellaceae</taxon>
        <taxon>Coprobacter</taxon>
    </lineage>
</organism>
<dbReference type="InterPro" id="IPR000843">
    <property type="entry name" value="HTH_LacI"/>
</dbReference>